<dbReference type="EMBL" id="JBHUKU010000006">
    <property type="protein sequence ID" value="MFD2459625.1"/>
    <property type="molecule type" value="Genomic_DNA"/>
</dbReference>
<keyword evidence="1" id="KW-0732">Signal</keyword>
<reference evidence="3" key="1">
    <citation type="journal article" date="2019" name="Int. J. Syst. Evol. Microbiol.">
        <title>The Global Catalogue of Microorganisms (GCM) 10K type strain sequencing project: providing services to taxonomists for standard genome sequencing and annotation.</title>
        <authorList>
            <consortium name="The Broad Institute Genomics Platform"/>
            <consortium name="The Broad Institute Genome Sequencing Center for Infectious Disease"/>
            <person name="Wu L."/>
            <person name="Ma J."/>
        </authorList>
    </citation>
    <scope>NUCLEOTIDE SEQUENCE [LARGE SCALE GENOMIC DNA]</scope>
    <source>
        <strain evidence="3">CGMCC 4.7643</strain>
    </source>
</reference>
<dbReference type="Proteomes" id="UP001597419">
    <property type="component" value="Unassembled WGS sequence"/>
</dbReference>
<evidence type="ECO:0000256" key="1">
    <source>
        <dbReference type="SAM" id="SignalP"/>
    </source>
</evidence>
<keyword evidence="3" id="KW-1185">Reference proteome</keyword>
<accession>A0ABW5GEQ7</accession>
<dbReference type="RefSeq" id="WP_345397156.1">
    <property type="nucleotide sequence ID" value="NZ_BAABHG010000008.1"/>
</dbReference>
<sequence length="72" mass="7018">MRDIKRAVAGMLVAGAAAAVLGVVGAASAQAATAIEYGAAAHRDGAVESIVAGAYKKLGRASVTPDASATEY</sequence>
<proteinExistence type="predicted"/>
<evidence type="ECO:0000313" key="2">
    <source>
        <dbReference type="EMBL" id="MFD2459625.1"/>
    </source>
</evidence>
<evidence type="ECO:0000313" key="3">
    <source>
        <dbReference type="Proteomes" id="UP001597419"/>
    </source>
</evidence>
<protein>
    <submittedName>
        <fullName evidence="2">Uncharacterized protein</fullName>
    </submittedName>
</protein>
<feature type="signal peptide" evidence="1">
    <location>
        <begin position="1"/>
        <end position="31"/>
    </location>
</feature>
<organism evidence="2 3">
    <name type="scientific">Amycolatopsis samaneae</name>
    <dbReference type="NCBI Taxonomy" id="664691"/>
    <lineage>
        <taxon>Bacteria</taxon>
        <taxon>Bacillati</taxon>
        <taxon>Actinomycetota</taxon>
        <taxon>Actinomycetes</taxon>
        <taxon>Pseudonocardiales</taxon>
        <taxon>Pseudonocardiaceae</taxon>
        <taxon>Amycolatopsis</taxon>
    </lineage>
</organism>
<gene>
    <name evidence="2" type="ORF">ACFSYJ_13510</name>
</gene>
<comment type="caution">
    <text evidence="2">The sequence shown here is derived from an EMBL/GenBank/DDBJ whole genome shotgun (WGS) entry which is preliminary data.</text>
</comment>
<feature type="chain" id="PRO_5045497993" evidence="1">
    <location>
        <begin position="32"/>
        <end position="72"/>
    </location>
</feature>
<name>A0ABW5GEQ7_9PSEU</name>